<dbReference type="NCBIfam" id="NF006412">
    <property type="entry name" value="PRK08659.1"/>
    <property type="match status" value="1"/>
</dbReference>
<dbReference type="PANTHER" id="PTHR43088:SF1">
    <property type="entry name" value="SUBUNIT OF PYRUVATE:FLAVODOXIN OXIDOREDUCTASE"/>
    <property type="match status" value="1"/>
</dbReference>
<dbReference type="SUPFAM" id="SSF52922">
    <property type="entry name" value="TK C-terminal domain-like"/>
    <property type="match status" value="1"/>
</dbReference>
<keyword evidence="1" id="KW-0560">Oxidoreductase</keyword>
<dbReference type="InterPro" id="IPR002880">
    <property type="entry name" value="Pyrv_Fd/Flavodoxin_OxRdtase_N"/>
</dbReference>
<protein>
    <submittedName>
        <fullName evidence="4">2-oxoacid:acceptor oxidoreductase subunit alpha</fullName>
    </submittedName>
</protein>
<evidence type="ECO:0000259" key="3">
    <source>
        <dbReference type="Pfam" id="PF17147"/>
    </source>
</evidence>
<dbReference type="GO" id="GO:0016491">
    <property type="term" value="F:oxidoreductase activity"/>
    <property type="evidence" value="ECO:0007669"/>
    <property type="project" value="UniProtKB-KW"/>
</dbReference>
<reference evidence="4" key="1">
    <citation type="submission" date="2020-07" db="EMBL/GenBank/DDBJ databases">
        <title>Huge and variable diversity of episymbiotic CPR bacteria and DPANN archaea in groundwater ecosystems.</title>
        <authorList>
            <person name="He C.Y."/>
            <person name="Keren R."/>
            <person name="Whittaker M."/>
            <person name="Farag I.F."/>
            <person name="Doudna J."/>
            <person name="Cate J.H.D."/>
            <person name="Banfield J.F."/>
        </authorList>
    </citation>
    <scope>NUCLEOTIDE SEQUENCE</scope>
    <source>
        <strain evidence="4">NC_groundwater_1664_Pr3_B-0.1um_52_9</strain>
    </source>
</reference>
<name>A0A9D6V1D8_9BACT</name>
<dbReference type="EMBL" id="JACRDE010000056">
    <property type="protein sequence ID" value="MBI5248261.1"/>
    <property type="molecule type" value="Genomic_DNA"/>
</dbReference>
<evidence type="ECO:0000259" key="2">
    <source>
        <dbReference type="Pfam" id="PF01855"/>
    </source>
</evidence>
<dbReference type="InterPro" id="IPR033412">
    <property type="entry name" value="PFOR_II"/>
</dbReference>
<evidence type="ECO:0000313" key="5">
    <source>
        <dbReference type="Proteomes" id="UP000807825"/>
    </source>
</evidence>
<dbReference type="CDD" id="cd07034">
    <property type="entry name" value="TPP_PYR_PFOR_IOR-alpha_like"/>
    <property type="match status" value="1"/>
</dbReference>
<dbReference type="Pfam" id="PF17147">
    <property type="entry name" value="PFOR_II"/>
    <property type="match status" value="1"/>
</dbReference>
<sequence>MADKDVLTGEHFIHGDAACAEGGIASGCRFFAGYPITPATEVAERMARRLPQVGGVYIQMEDEIASMAAILGASWGGVKSMTSTSGPGFSLMMENIGLGMMTETPCVVVNIQRGGPSTGLPTLVGQADVMQARWGSHGDYGCIALAPASPQECFDFTVDAFNLSEIYRQPVFVLGDEVVGHMTEKVIIPPREELRIVERGKPQAKKEDYLPFDFKGPMPAQMAVAGQGYHVHVTGLTHDERGYPVITDAVQERNIRHIVDKIRKNADKIIRVESVFLDDAEVVVVAYGCTSRVARQAVEDLRSRGVKAGLLRLITIWPFPSNMIRQLAKQVKAFIVPEINYGQVAYEVERTAQGNAEVVLMALMGGSIHRPDEIEESVLEYF</sequence>
<dbReference type="PANTHER" id="PTHR43088">
    <property type="entry name" value="SUBUNIT OF PYRUVATE:FLAVODOXIN OXIDOREDUCTASE-RELATED"/>
    <property type="match status" value="1"/>
</dbReference>
<dbReference type="SUPFAM" id="SSF52518">
    <property type="entry name" value="Thiamin diphosphate-binding fold (THDP-binding)"/>
    <property type="match status" value="1"/>
</dbReference>
<dbReference type="Proteomes" id="UP000807825">
    <property type="component" value="Unassembled WGS sequence"/>
</dbReference>
<dbReference type="FunFam" id="3.40.50.970:FF:000022">
    <property type="entry name" value="2-oxoglutarate ferredoxin oxidoreductase alpha subunit"/>
    <property type="match status" value="1"/>
</dbReference>
<feature type="domain" description="Pyruvate:ferredoxin oxidoreductase core" evidence="3">
    <location>
        <begin position="280"/>
        <end position="374"/>
    </location>
</feature>
<dbReference type="InterPro" id="IPR052368">
    <property type="entry name" value="2-oxoacid_oxidoreductase"/>
</dbReference>
<dbReference type="InterPro" id="IPR009014">
    <property type="entry name" value="Transketo_C/PFOR_II"/>
</dbReference>
<dbReference type="Pfam" id="PF01855">
    <property type="entry name" value="POR_N"/>
    <property type="match status" value="1"/>
</dbReference>
<accession>A0A9D6V1D8</accession>
<dbReference type="AlphaFoldDB" id="A0A9D6V1D8"/>
<organism evidence="4 5">
    <name type="scientific">Desulfomonile tiedjei</name>
    <dbReference type="NCBI Taxonomy" id="2358"/>
    <lineage>
        <taxon>Bacteria</taxon>
        <taxon>Pseudomonadati</taxon>
        <taxon>Thermodesulfobacteriota</taxon>
        <taxon>Desulfomonilia</taxon>
        <taxon>Desulfomonilales</taxon>
        <taxon>Desulfomonilaceae</taxon>
        <taxon>Desulfomonile</taxon>
    </lineage>
</organism>
<gene>
    <name evidence="4" type="ORF">HY912_02090</name>
</gene>
<dbReference type="InterPro" id="IPR029061">
    <property type="entry name" value="THDP-binding"/>
</dbReference>
<dbReference type="Gene3D" id="3.40.50.920">
    <property type="match status" value="1"/>
</dbReference>
<comment type="caution">
    <text evidence="4">The sequence shown here is derived from an EMBL/GenBank/DDBJ whole genome shotgun (WGS) entry which is preliminary data.</text>
</comment>
<evidence type="ECO:0000256" key="1">
    <source>
        <dbReference type="ARBA" id="ARBA00023002"/>
    </source>
</evidence>
<feature type="domain" description="Pyruvate flavodoxin/ferredoxin oxidoreductase pyrimidine binding" evidence="2">
    <location>
        <begin position="22"/>
        <end position="249"/>
    </location>
</feature>
<proteinExistence type="predicted"/>
<evidence type="ECO:0000313" key="4">
    <source>
        <dbReference type="EMBL" id="MBI5248261.1"/>
    </source>
</evidence>
<dbReference type="Gene3D" id="3.40.50.970">
    <property type="match status" value="1"/>
</dbReference>